<name>A0ACB9Z6H0_9PEZI</name>
<organism evidence="1 2">
    <name type="scientific">Hypoxylon rubiginosum</name>
    <dbReference type="NCBI Taxonomy" id="110542"/>
    <lineage>
        <taxon>Eukaryota</taxon>
        <taxon>Fungi</taxon>
        <taxon>Dikarya</taxon>
        <taxon>Ascomycota</taxon>
        <taxon>Pezizomycotina</taxon>
        <taxon>Sordariomycetes</taxon>
        <taxon>Xylariomycetidae</taxon>
        <taxon>Xylariales</taxon>
        <taxon>Hypoxylaceae</taxon>
        <taxon>Hypoxylon</taxon>
    </lineage>
</organism>
<keyword evidence="2" id="KW-1185">Reference proteome</keyword>
<proteinExistence type="predicted"/>
<dbReference type="EMBL" id="MU393451">
    <property type="protein sequence ID" value="KAI4867093.1"/>
    <property type="molecule type" value="Genomic_DNA"/>
</dbReference>
<accession>A0ACB9Z6H0</accession>
<comment type="caution">
    <text evidence="1">The sequence shown here is derived from an EMBL/GenBank/DDBJ whole genome shotgun (WGS) entry which is preliminary data.</text>
</comment>
<dbReference type="Proteomes" id="UP001497700">
    <property type="component" value="Unassembled WGS sequence"/>
</dbReference>
<reference evidence="1 2" key="1">
    <citation type="journal article" date="2022" name="New Phytol.">
        <title>Ecological generalism drives hyperdiversity of secondary metabolite gene clusters in xylarialean endophytes.</title>
        <authorList>
            <person name="Franco M.E.E."/>
            <person name="Wisecaver J.H."/>
            <person name="Arnold A.E."/>
            <person name="Ju Y.M."/>
            <person name="Slot J.C."/>
            <person name="Ahrendt S."/>
            <person name="Moore L.P."/>
            <person name="Eastman K.E."/>
            <person name="Scott K."/>
            <person name="Konkel Z."/>
            <person name="Mondo S.J."/>
            <person name="Kuo A."/>
            <person name="Hayes R.D."/>
            <person name="Haridas S."/>
            <person name="Andreopoulos B."/>
            <person name="Riley R."/>
            <person name="LaButti K."/>
            <person name="Pangilinan J."/>
            <person name="Lipzen A."/>
            <person name="Amirebrahimi M."/>
            <person name="Yan J."/>
            <person name="Adam C."/>
            <person name="Keymanesh K."/>
            <person name="Ng V."/>
            <person name="Louie K."/>
            <person name="Northen T."/>
            <person name="Drula E."/>
            <person name="Henrissat B."/>
            <person name="Hsieh H.M."/>
            <person name="Youens-Clark K."/>
            <person name="Lutzoni F."/>
            <person name="Miadlikowska J."/>
            <person name="Eastwood D.C."/>
            <person name="Hamelin R.C."/>
            <person name="Grigoriev I.V."/>
            <person name="U'Ren J.M."/>
        </authorList>
    </citation>
    <scope>NUCLEOTIDE SEQUENCE [LARGE SCALE GENOMIC DNA]</scope>
    <source>
        <strain evidence="1 2">CBS 119005</strain>
    </source>
</reference>
<sequence>MLAKIPASRMPRTPVSGDTFNEHANGRLVSDKMKAPDSNSQHRFGVGLPVRVLKAELRGPDQPRPIAGHPTPRLASHRSSADQARPFGLQSLPLSHHPPWWLQIHYGHDWDPLHTILRAQLGRKLWTLGVIGCQSGFPEFLTPSYNYEQTKVHGGAIGDNYDMNEETGDLVEVISGIGIMHWRACASPSGTTTYNRHNAPSSNPTA</sequence>
<protein>
    <submittedName>
        <fullName evidence="1">Uncharacterized protein</fullName>
    </submittedName>
</protein>
<evidence type="ECO:0000313" key="1">
    <source>
        <dbReference type="EMBL" id="KAI4867093.1"/>
    </source>
</evidence>
<gene>
    <name evidence="1" type="ORF">F4820DRAFT_446437</name>
</gene>
<evidence type="ECO:0000313" key="2">
    <source>
        <dbReference type="Proteomes" id="UP001497700"/>
    </source>
</evidence>